<evidence type="ECO:0000313" key="1">
    <source>
        <dbReference type="EMBL" id="CAA2979916.1"/>
    </source>
</evidence>
<protein>
    <submittedName>
        <fullName evidence="1">Uncharacterized protein</fullName>
    </submittedName>
</protein>
<keyword evidence="2" id="KW-1185">Reference proteome</keyword>
<reference evidence="1 2" key="1">
    <citation type="submission" date="2019-12" db="EMBL/GenBank/DDBJ databases">
        <authorList>
            <person name="Alioto T."/>
            <person name="Alioto T."/>
            <person name="Gomez Garrido J."/>
        </authorList>
    </citation>
    <scope>NUCLEOTIDE SEQUENCE [LARGE SCALE GENOMIC DNA]</scope>
</reference>
<dbReference type="EMBL" id="CACTIH010003636">
    <property type="protein sequence ID" value="CAA2979916.1"/>
    <property type="molecule type" value="Genomic_DNA"/>
</dbReference>
<sequence length="153" mass="17075">MTLDARLFLRSVIITFKVGRIHDWKFELIAEAIEEKPIDIVLRLGRGIGFVLIRNVVRNRRESAIIAGSLVEFPLNLHQIRARNMCCDIDVVPEAIVNVNTTRAPMRMEGNRQGDVNVVPEVMVNVDTTRALVSSGGSPEGDVKIVNSMNPEK</sequence>
<comment type="caution">
    <text evidence="1">The sequence shown here is derived from an EMBL/GenBank/DDBJ whole genome shotgun (WGS) entry which is preliminary data.</text>
</comment>
<organism evidence="1 2">
    <name type="scientific">Olea europaea subsp. europaea</name>
    <dbReference type="NCBI Taxonomy" id="158383"/>
    <lineage>
        <taxon>Eukaryota</taxon>
        <taxon>Viridiplantae</taxon>
        <taxon>Streptophyta</taxon>
        <taxon>Embryophyta</taxon>
        <taxon>Tracheophyta</taxon>
        <taxon>Spermatophyta</taxon>
        <taxon>Magnoliopsida</taxon>
        <taxon>eudicotyledons</taxon>
        <taxon>Gunneridae</taxon>
        <taxon>Pentapetalae</taxon>
        <taxon>asterids</taxon>
        <taxon>lamiids</taxon>
        <taxon>Lamiales</taxon>
        <taxon>Oleaceae</taxon>
        <taxon>Oleeae</taxon>
        <taxon>Olea</taxon>
    </lineage>
</organism>
<dbReference type="Proteomes" id="UP000594638">
    <property type="component" value="Unassembled WGS sequence"/>
</dbReference>
<dbReference type="Gramene" id="OE9A088443T1">
    <property type="protein sequence ID" value="OE9A088443C1"/>
    <property type="gene ID" value="OE9A088443"/>
</dbReference>
<dbReference type="AlphaFoldDB" id="A0A8S0RK98"/>
<gene>
    <name evidence="1" type="ORF">OLEA9_A088443</name>
</gene>
<evidence type="ECO:0000313" key="2">
    <source>
        <dbReference type="Proteomes" id="UP000594638"/>
    </source>
</evidence>
<proteinExistence type="predicted"/>
<accession>A0A8S0RK98</accession>
<name>A0A8S0RK98_OLEEU</name>